<feature type="compositionally biased region" description="Basic and acidic residues" evidence="1">
    <location>
        <begin position="49"/>
        <end position="59"/>
    </location>
</feature>
<feature type="region of interest" description="Disordered" evidence="1">
    <location>
        <begin position="1"/>
        <end position="89"/>
    </location>
</feature>
<feature type="region of interest" description="Disordered" evidence="1">
    <location>
        <begin position="230"/>
        <end position="346"/>
    </location>
</feature>
<name>A0A7K6D9F6_9PASS</name>
<gene>
    <name evidence="2" type="primary">Etv3</name>
    <name evidence="2" type="ORF">ORISOL_R16103</name>
</gene>
<feature type="compositionally biased region" description="Basic and acidic residues" evidence="1">
    <location>
        <begin position="300"/>
        <end position="321"/>
    </location>
</feature>
<protein>
    <submittedName>
        <fullName evidence="2">ETV3 protein</fullName>
    </submittedName>
</protein>
<accession>A0A7K6D9F6</accession>
<evidence type="ECO:0000313" key="2">
    <source>
        <dbReference type="EMBL" id="NWV23591.1"/>
    </source>
</evidence>
<dbReference type="EMBL" id="VZRL01003622">
    <property type="protein sequence ID" value="NWV23591.1"/>
    <property type="molecule type" value="Genomic_DNA"/>
</dbReference>
<evidence type="ECO:0000256" key="1">
    <source>
        <dbReference type="SAM" id="MobiDB-lite"/>
    </source>
</evidence>
<feature type="compositionally biased region" description="Pro residues" evidence="1">
    <location>
        <begin position="1"/>
        <end position="11"/>
    </location>
</feature>
<dbReference type="Proteomes" id="UP000571324">
    <property type="component" value="Unassembled WGS sequence"/>
</dbReference>
<sequence>GVVPQSAPPVPTASSRFHFPPLDPHSPTEDPQPGSRFPPSSLLQTPRENLADPDRKPDPSELDEPPQDWRRDLLPPSHPSSAAAPGHKRKPDVVLPLFSRPGIFPDHPHSPFAVSPLPPGRSGVLNVPISPALSLTPTLFSYSPSPGLSPFAGSSCFSFNPEEMKHYLHSQACSVFNYHLSPRTFPRYPLVVPPLQCQIPVEEQPQFPIKLQPPPAGRKNRERMEIRMEIPEGSADPQVPSAPGAARVKVEPPAMGEEKADEDGEEKREKNGEEEEKIEIFARPAAPAWMAMPGSSGEETAEKSSRENCGDSGNQERREDAVMPPKLRLKRRWNGDSRGEIAEEKPNGVWHLPKAVAAASDT</sequence>
<feature type="non-terminal residue" evidence="2">
    <location>
        <position position="1"/>
    </location>
</feature>
<keyword evidence="3" id="KW-1185">Reference proteome</keyword>
<proteinExistence type="predicted"/>
<feature type="compositionally biased region" description="Low complexity" evidence="1">
    <location>
        <begin position="282"/>
        <end position="293"/>
    </location>
</feature>
<comment type="caution">
    <text evidence="2">The sequence shown here is derived from an EMBL/GenBank/DDBJ whole genome shotgun (WGS) entry which is preliminary data.</text>
</comment>
<feature type="non-terminal residue" evidence="2">
    <location>
        <position position="362"/>
    </location>
</feature>
<organism evidence="2 3">
    <name type="scientific">Origma solitaria</name>
    <dbReference type="NCBI Taxonomy" id="720586"/>
    <lineage>
        <taxon>Eukaryota</taxon>
        <taxon>Metazoa</taxon>
        <taxon>Chordata</taxon>
        <taxon>Craniata</taxon>
        <taxon>Vertebrata</taxon>
        <taxon>Euteleostomi</taxon>
        <taxon>Archelosauria</taxon>
        <taxon>Archosauria</taxon>
        <taxon>Dinosauria</taxon>
        <taxon>Saurischia</taxon>
        <taxon>Theropoda</taxon>
        <taxon>Coelurosauria</taxon>
        <taxon>Aves</taxon>
        <taxon>Neognathae</taxon>
        <taxon>Neoaves</taxon>
        <taxon>Telluraves</taxon>
        <taxon>Australaves</taxon>
        <taxon>Passeriformes</taxon>
        <taxon>Meliphagoidea</taxon>
        <taxon>Acanthizidae</taxon>
        <taxon>Origma</taxon>
    </lineage>
</organism>
<feature type="compositionally biased region" description="Basic and acidic residues" evidence="1">
    <location>
        <begin position="333"/>
        <end position="346"/>
    </location>
</feature>
<evidence type="ECO:0000313" key="3">
    <source>
        <dbReference type="Proteomes" id="UP000571324"/>
    </source>
</evidence>
<dbReference type="OrthoDB" id="10067219at2759"/>
<dbReference type="AlphaFoldDB" id="A0A7K6D9F6"/>
<reference evidence="2 3" key="1">
    <citation type="submission" date="2019-09" db="EMBL/GenBank/DDBJ databases">
        <title>Bird 10,000 Genomes (B10K) Project - Family phase.</title>
        <authorList>
            <person name="Zhang G."/>
        </authorList>
    </citation>
    <scope>NUCLEOTIDE SEQUENCE [LARGE SCALE GENOMIC DNA]</scope>
    <source>
        <strain evidence="2">B10K-DU-029-52</strain>
    </source>
</reference>